<feature type="region of interest" description="Disordered" evidence="1">
    <location>
        <begin position="114"/>
        <end position="142"/>
    </location>
</feature>
<dbReference type="GeneID" id="17269076"/>
<evidence type="ECO:0000256" key="1">
    <source>
        <dbReference type="SAM" id="MobiDB-lite"/>
    </source>
</evidence>
<feature type="region of interest" description="Disordered" evidence="1">
    <location>
        <begin position="1"/>
        <end position="27"/>
    </location>
</feature>
<dbReference type="Proteomes" id="UP000013827">
    <property type="component" value="Unassembled WGS sequence"/>
</dbReference>
<keyword evidence="3" id="KW-1185">Reference proteome</keyword>
<name>A0A0D3JJ45_EMIH1</name>
<reference evidence="3" key="1">
    <citation type="journal article" date="2013" name="Nature">
        <title>Pan genome of the phytoplankton Emiliania underpins its global distribution.</title>
        <authorList>
            <person name="Read B.A."/>
            <person name="Kegel J."/>
            <person name="Klute M.J."/>
            <person name="Kuo A."/>
            <person name="Lefebvre S.C."/>
            <person name="Maumus F."/>
            <person name="Mayer C."/>
            <person name="Miller J."/>
            <person name="Monier A."/>
            <person name="Salamov A."/>
            <person name="Young J."/>
            <person name="Aguilar M."/>
            <person name="Claverie J.M."/>
            <person name="Frickenhaus S."/>
            <person name="Gonzalez K."/>
            <person name="Herman E.K."/>
            <person name="Lin Y.C."/>
            <person name="Napier J."/>
            <person name="Ogata H."/>
            <person name="Sarno A.F."/>
            <person name="Shmutz J."/>
            <person name="Schroeder D."/>
            <person name="de Vargas C."/>
            <person name="Verret F."/>
            <person name="von Dassow P."/>
            <person name="Valentin K."/>
            <person name="Van de Peer Y."/>
            <person name="Wheeler G."/>
            <person name="Dacks J.B."/>
            <person name="Delwiche C.F."/>
            <person name="Dyhrman S.T."/>
            <person name="Glockner G."/>
            <person name="John U."/>
            <person name="Richards T."/>
            <person name="Worden A.Z."/>
            <person name="Zhang X."/>
            <person name="Grigoriev I.V."/>
            <person name="Allen A.E."/>
            <person name="Bidle K."/>
            <person name="Borodovsky M."/>
            <person name="Bowler C."/>
            <person name="Brownlee C."/>
            <person name="Cock J.M."/>
            <person name="Elias M."/>
            <person name="Gladyshev V.N."/>
            <person name="Groth M."/>
            <person name="Guda C."/>
            <person name="Hadaegh A."/>
            <person name="Iglesias-Rodriguez M.D."/>
            <person name="Jenkins J."/>
            <person name="Jones B.M."/>
            <person name="Lawson T."/>
            <person name="Leese F."/>
            <person name="Lindquist E."/>
            <person name="Lobanov A."/>
            <person name="Lomsadze A."/>
            <person name="Malik S.B."/>
            <person name="Marsh M.E."/>
            <person name="Mackinder L."/>
            <person name="Mock T."/>
            <person name="Mueller-Roeber B."/>
            <person name="Pagarete A."/>
            <person name="Parker M."/>
            <person name="Probert I."/>
            <person name="Quesneville H."/>
            <person name="Raines C."/>
            <person name="Rensing S.A."/>
            <person name="Riano-Pachon D.M."/>
            <person name="Richier S."/>
            <person name="Rokitta S."/>
            <person name="Shiraiwa Y."/>
            <person name="Soanes D.M."/>
            <person name="van der Giezen M."/>
            <person name="Wahlund T.M."/>
            <person name="Williams B."/>
            <person name="Wilson W."/>
            <person name="Wolfe G."/>
            <person name="Wurch L.L."/>
        </authorList>
    </citation>
    <scope>NUCLEOTIDE SEQUENCE</scope>
</reference>
<dbReference type="PaxDb" id="2903-EOD23530"/>
<dbReference type="AlphaFoldDB" id="A0A0D3JJ45"/>
<organism evidence="2 3">
    <name type="scientific">Emiliania huxleyi (strain CCMP1516)</name>
    <dbReference type="NCBI Taxonomy" id="280463"/>
    <lineage>
        <taxon>Eukaryota</taxon>
        <taxon>Haptista</taxon>
        <taxon>Haptophyta</taxon>
        <taxon>Prymnesiophyceae</taxon>
        <taxon>Isochrysidales</taxon>
        <taxon>Noelaerhabdaceae</taxon>
        <taxon>Emiliania</taxon>
    </lineage>
</organism>
<accession>A0A0D3JJ45</accession>
<dbReference type="HOGENOM" id="CLU_1819449_0_0_1"/>
<sequence length="142" mass="14884">MPRRGLESTPVDPIRGDCDGFPEVNTGATDREMPISIKPELSQTVLILGSLWLVTALGSSAAISRSRHDSTPTASFDGRLVDLLWPQPPLTFSSHQNSTLGPLIPVVAAPRVAPPADPSLSAVESSLDAPSDTTLGPNLPVP</sequence>
<dbReference type="RefSeq" id="XP_005775959.1">
    <property type="nucleotide sequence ID" value="XM_005775902.1"/>
</dbReference>
<dbReference type="EnsemblProtists" id="EOD23530">
    <property type="protein sequence ID" value="EOD23530"/>
    <property type="gene ID" value="EMIHUDRAFT_239519"/>
</dbReference>
<dbReference type="KEGG" id="ehx:EMIHUDRAFT_239519"/>
<reference evidence="2" key="2">
    <citation type="submission" date="2024-10" db="UniProtKB">
        <authorList>
            <consortium name="EnsemblProtists"/>
        </authorList>
    </citation>
    <scope>IDENTIFICATION</scope>
</reference>
<evidence type="ECO:0000313" key="3">
    <source>
        <dbReference type="Proteomes" id="UP000013827"/>
    </source>
</evidence>
<evidence type="ECO:0000313" key="2">
    <source>
        <dbReference type="EnsemblProtists" id="EOD23530"/>
    </source>
</evidence>
<protein>
    <submittedName>
        <fullName evidence="2">Uncharacterized protein</fullName>
    </submittedName>
</protein>
<proteinExistence type="predicted"/>